<feature type="transmembrane region" description="Helical" evidence="6">
    <location>
        <begin position="20"/>
        <end position="37"/>
    </location>
</feature>
<keyword evidence="5 6" id="KW-0472">Membrane</keyword>
<dbReference type="EMBL" id="VWFN01000086">
    <property type="protein sequence ID" value="KAA4641137.1"/>
    <property type="molecule type" value="Genomic_DNA"/>
</dbReference>
<evidence type="ECO:0000256" key="2">
    <source>
        <dbReference type="ARBA" id="ARBA00022475"/>
    </source>
</evidence>
<keyword evidence="4 6" id="KW-1133">Transmembrane helix</keyword>
<keyword evidence="3 6" id="KW-0812">Transmembrane</keyword>
<keyword evidence="2" id="KW-1003">Cell membrane</keyword>
<dbReference type="PANTHER" id="PTHR30250">
    <property type="entry name" value="PST FAMILY PREDICTED COLANIC ACID TRANSPORTER"/>
    <property type="match status" value="1"/>
</dbReference>
<feature type="transmembrane region" description="Helical" evidence="6">
    <location>
        <begin position="139"/>
        <end position="159"/>
    </location>
</feature>
<evidence type="ECO:0000256" key="5">
    <source>
        <dbReference type="ARBA" id="ARBA00023136"/>
    </source>
</evidence>
<evidence type="ECO:0000256" key="6">
    <source>
        <dbReference type="SAM" id="Phobius"/>
    </source>
</evidence>
<comment type="subcellular location">
    <subcellularLocation>
        <location evidence="1">Cell membrane</location>
        <topology evidence="1">Multi-pass membrane protein</topology>
    </subcellularLocation>
</comment>
<accession>A0A6A1C9Q0</accession>
<evidence type="ECO:0000256" key="4">
    <source>
        <dbReference type="ARBA" id="ARBA00022989"/>
    </source>
</evidence>
<evidence type="ECO:0000256" key="1">
    <source>
        <dbReference type="ARBA" id="ARBA00004651"/>
    </source>
</evidence>
<dbReference type="GO" id="GO:0005886">
    <property type="term" value="C:plasma membrane"/>
    <property type="evidence" value="ECO:0007669"/>
    <property type="project" value="UniProtKB-SubCell"/>
</dbReference>
<comment type="caution">
    <text evidence="7">The sequence shown here is derived from an EMBL/GenBank/DDBJ whole genome shotgun (WGS) entry which is preliminary data.</text>
</comment>
<gene>
    <name evidence="7" type="ORF">F3B51_26765</name>
</gene>
<evidence type="ECO:0000256" key="3">
    <source>
        <dbReference type="ARBA" id="ARBA00022692"/>
    </source>
</evidence>
<organism evidence="7">
    <name type="scientific">Bacteroides ovatus</name>
    <dbReference type="NCBI Taxonomy" id="28116"/>
    <lineage>
        <taxon>Bacteria</taxon>
        <taxon>Pseudomonadati</taxon>
        <taxon>Bacteroidota</taxon>
        <taxon>Bacteroidia</taxon>
        <taxon>Bacteroidales</taxon>
        <taxon>Bacteroidaceae</taxon>
        <taxon>Bacteroides</taxon>
    </lineage>
</organism>
<proteinExistence type="predicted"/>
<sequence>MKTKMSVSSQNTHKIAKNTFMLYIRMLLTMLVALYTSRVVLEVLGVEDFGIYNVVGGIVTMFSFLNGTMAASTQRFLSYAIGKKDLQLLKNTFSLTVSIHCGVAILVLLLAETIGIWFLNTYMNIPQERMDAAGWVYQFSIFSFVVSIIQVPYNAIIIAREQMNIYAY</sequence>
<evidence type="ECO:0000313" key="7">
    <source>
        <dbReference type="EMBL" id="KAA4641137.1"/>
    </source>
</evidence>
<name>A0A6A1C9Q0_BACOV</name>
<dbReference type="InterPro" id="IPR050833">
    <property type="entry name" value="Poly_Biosynth_Transport"/>
</dbReference>
<dbReference type="AlphaFoldDB" id="A0A6A1C9Q0"/>
<feature type="non-terminal residue" evidence="7">
    <location>
        <position position="168"/>
    </location>
</feature>
<feature type="transmembrane region" description="Helical" evidence="6">
    <location>
        <begin position="92"/>
        <end position="119"/>
    </location>
</feature>
<dbReference type="PANTHER" id="PTHR30250:SF26">
    <property type="entry name" value="PSMA PROTEIN"/>
    <property type="match status" value="1"/>
</dbReference>
<protein>
    <submittedName>
        <fullName evidence="7">Lipopolysaccharide biosynthesis protein</fullName>
    </submittedName>
</protein>
<feature type="transmembrane region" description="Helical" evidence="6">
    <location>
        <begin position="49"/>
        <end position="71"/>
    </location>
</feature>
<reference evidence="7" key="1">
    <citation type="journal article" date="2019" name="Nat. Med.">
        <title>A library of human gut bacterial isolates paired with longitudinal multiomics data enables mechanistic microbiome research.</title>
        <authorList>
            <person name="Poyet M."/>
            <person name="Groussin M."/>
            <person name="Gibbons S.M."/>
            <person name="Avila-Pacheco J."/>
            <person name="Jiang X."/>
            <person name="Kearney S.M."/>
            <person name="Perrotta A.R."/>
            <person name="Berdy B."/>
            <person name="Zhao S."/>
            <person name="Lieberman T.D."/>
            <person name="Swanson P.K."/>
            <person name="Smith M."/>
            <person name="Roesemann S."/>
            <person name="Alexander J.E."/>
            <person name="Rich S.A."/>
            <person name="Livny J."/>
            <person name="Vlamakis H."/>
            <person name="Clish C."/>
            <person name="Bullock K."/>
            <person name="Deik A."/>
            <person name="Scott J."/>
            <person name="Pierce K.A."/>
            <person name="Xavier R.J."/>
            <person name="Alm E.J."/>
        </authorList>
    </citation>
    <scope>NUCLEOTIDE SEQUENCE</scope>
    <source>
        <strain evidence="7">BIOML-A13</strain>
    </source>
</reference>